<dbReference type="EMBL" id="BAAFSV010000006">
    <property type="protein sequence ID" value="GAB1320006.1"/>
    <property type="molecule type" value="Genomic_DNA"/>
</dbReference>
<dbReference type="InterPro" id="IPR029058">
    <property type="entry name" value="AB_hydrolase_fold"/>
</dbReference>
<keyword evidence="12" id="KW-0325">Glycoprotein</keyword>
<evidence type="ECO:0000256" key="9">
    <source>
        <dbReference type="ARBA" id="ARBA00022729"/>
    </source>
</evidence>
<dbReference type="RefSeq" id="XP_070921736.1">
    <property type="nucleotide sequence ID" value="XM_071065635.1"/>
</dbReference>
<evidence type="ECO:0000259" key="16">
    <source>
        <dbReference type="Pfam" id="PF00326"/>
    </source>
</evidence>
<dbReference type="Gene3D" id="2.140.10.30">
    <property type="entry name" value="Dipeptidylpeptidase IV, N-terminal domain"/>
    <property type="match status" value="2"/>
</dbReference>
<dbReference type="InterPro" id="IPR001375">
    <property type="entry name" value="Peptidase_S9_cat"/>
</dbReference>
<dbReference type="Pfam" id="PF00930">
    <property type="entry name" value="DPPIV_N"/>
    <property type="match status" value="1"/>
</dbReference>
<feature type="domain" description="Dipeptidylpeptidase IV N-terminal" evidence="17">
    <location>
        <begin position="103"/>
        <end position="493"/>
    </location>
</feature>
<keyword evidence="10" id="KW-0378">Hydrolase</keyword>
<dbReference type="PANTHER" id="PTHR11731:SF162">
    <property type="entry name" value="DIPEPTIDYL PEPTIDASE 4-RELATED"/>
    <property type="match status" value="1"/>
</dbReference>
<comment type="catalytic activity">
    <reaction evidence="1">
        <text>Release of an N-terminal dipeptide, Xaa-Yaa-|-Zaa-, from a polypeptide, preferentially when Yaa is Pro, provided Zaa is neither Pro nor hydroxyproline.</text>
        <dbReference type="EC" id="3.4.14.5"/>
    </reaction>
</comment>
<sequence>MQRLLSLCVAASALVAAIEPPRFPHQPLGNGTQLLTYNITTGSPGALSVSTTSVTWVQSDNDGDFITVSEDGSFVFENVVSGNTTTFLAADRVPADYWDYWISSDQSRILWAVNYTKQYRHSYFADYLVQDVATGQTQSLVSDSSGDIQYATWSPASSSQIALVRGNNLFLWNDGDIRQITDNGGPDMFNAVPDWVYEEEIFGTNHALWYSPDGEYIAFLSFNETGVETFTIPYFMNNQEVAPPYPRELELRYPKVGTTNPTVAFNLLSVTDLQTTSVSVTAWPADDLIIGEVAWVTDGHDKVIYRAFNRVQDHEKLVVIDTSSKASTVTRERDGSDGWLDNNQAITYIGSIKQSGGGESGKGNGNGKGKGKGNGSPGKDRPGNDRDRYYLDLSDESGWNHLYLFSIDGRNKVALTSGEWEVASVLKIDTSRGLVYYTSTEHHSTERHIYSVSYVTGEKTPLVDPTVPAVWSASFSSGGGYYILRYAGPDVPYQELYSVASPSSPIRTINSNAELHARLQQYRLPNITYLELAHPSGYTLNAMLRLPANFDPANKYPVLLTPYGGPGAQQVSKAMASFNWNAYIASDPELEYITFTVDNRGTGFKGRSFRAAVAGRLGELEAQDQVWAARQLAEAHAWVDAERVGIWGWSYGGYLAAKVVELADPLISLGLATAPVADWRFYDTMYTERYMKTPATNAEGYARSAVRNTEGFRTIKGGFLVQHGTGDDNVHFQNAAALGDLLMGAGVGPERLEVTWFTDSDHSIRYNGQNAFVYKQLSKKLFEEKRRAEEKGGHQWSRRKAGKVWRA</sequence>
<evidence type="ECO:0000256" key="8">
    <source>
        <dbReference type="ARBA" id="ARBA00022670"/>
    </source>
</evidence>
<name>A0ABQ0GQK1_9PEZI</name>
<keyword evidence="8" id="KW-0645">Protease</keyword>
<feature type="chain" id="PRO_5045511505" description="Probable dipeptidyl-aminopeptidase B" evidence="15">
    <location>
        <begin position="18"/>
        <end position="807"/>
    </location>
</feature>
<gene>
    <name evidence="18" type="primary">dpp4</name>
    <name evidence="18" type="ORF">MFIFM68171_10216</name>
</gene>
<feature type="compositionally biased region" description="Basic and acidic residues" evidence="14">
    <location>
        <begin position="378"/>
        <end position="387"/>
    </location>
</feature>
<feature type="region of interest" description="Disordered" evidence="14">
    <location>
        <begin position="786"/>
        <end position="807"/>
    </location>
</feature>
<dbReference type="PANTHER" id="PTHR11731">
    <property type="entry name" value="PROTEASE FAMILY S9B,C DIPEPTIDYL-PEPTIDASE IV-RELATED"/>
    <property type="match status" value="1"/>
</dbReference>
<comment type="similarity">
    <text evidence="3">Belongs to the peptidase S9B family.</text>
</comment>
<evidence type="ECO:0000256" key="15">
    <source>
        <dbReference type="SAM" id="SignalP"/>
    </source>
</evidence>
<comment type="caution">
    <text evidence="18">The sequence shown here is derived from an EMBL/GenBank/DDBJ whole genome shotgun (WGS) entry which is preliminary data.</text>
</comment>
<dbReference type="GeneID" id="98180958"/>
<evidence type="ECO:0000313" key="18">
    <source>
        <dbReference type="EMBL" id="GAB1320006.1"/>
    </source>
</evidence>
<evidence type="ECO:0000256" key="11">
    <source>
        <dbReference type="ARBA" id="ARBA00022825"/>
    </source>
</evidence>
<keyword evidence="11" id="KW-0720">Serine protease</keyword>
<evidence type="ECO:0000256" key="3">
    <source>
        <dbReference type="ARBA" id="ARBA00006150"/>
    </source>
</evidence>
<organism evidence="18 19">
    <name type="scientific">Madurella fahalii</name>
    <dbReference type="NCBI Taxonomy" id="1157608"/>
    <lineage>
        <taxon>Eukaryota</taxon>
        <taxon>Fungi</taxon>
        <taxon>Dikarya</taxon>
        <taxon>Ascomycota</taxon>
        <taxon>Pezizomycotina</taxon>
        <taxon>Sordariomycetes</taxon>
        <taxon>Sordariomycetidae</taxon>
        <taxon>Sordariales</taxon>
        <taxon>Sordariales incertae sedis</taxon>
        <taxon>Madurella</taxon>
    </lineage>
</organism>
<dbReference type="Proteomes" id="UP001628179">
    <property type="component" value="Unassembled WGS sequence"/>
</dbReference>
<evidence type="ECO:0000256" key="6">
    <source>
        <dbReference type="ARBA" id="ARBA00022438"/>
    </source>
</evidence>
<dbReference type="EC" id="3.4.14.5" evidence="4"/>
<keyword evidence="6" id="KW-0031">Aminopeptidase</keyword>
<evidence type="ECO:0000256" key="1">
    <source>
        <dbReference type="ARBA" id="ARBA00001257"/>
    </source>
</evidence>
<feature type="compositionally biased region" description="Gly residues" evidence="14">
    <location>
        <begin position="355"/>
        <end position="376"/>
    </location>
</feature>
<evidence type="ECO:0000256" key="2">
    <source>
        <dbReference type="ARBA" id="ARBA00004613"/>
    </source>
</evidence>
<evidence type="ECO:0000256" key="7">
    <source>
        <dbReference type="ARBA" id="ARBA00022525"/>
    </source>
</evidence>
<proteinExistence type="inferred from homology"/>
<dbReference type="Gene3D" id="3.40.50.1820">
    <property type="entry name" value="alpha/beta hydrolase"/>
    <property type="match status" value="1"/>
</dbReference>
<dbReference type="SUPFAM" id="SSF53474">
    <property type="entry name" value="alpha/beta-Hydrolases"/>
    <property type="match status" value="1"/>
</dbReference>
<feature type="region of interest" description="Disordered" evidence="14">
    <location>
        <begin position="351"/>
        <end position="387"/>
    </location>
</feature>
<evidence type="ECO:0000256" key="12">
    <source>
        <dbReference type="ARBA" id="ARBA00023180"/>
    </source>
</evidence>
<feature type="compositionally biased region" description="Basic residues" evidence="14">
    <location>
        <begin position="796"/>
        <end position="807"/>
    </location>
</feature>
<dbReference type="InterPro" id="IPR050278">
    <property type="entry name" value="Serine_Prot_S9B/DPPIV"/>
</dbReference>
<evidence type="ECO:0000259" key="17">
    <source>
        <dbReference type="Pfam" id="PF00930"/>
    </source>
</evidence>
<feature type="signal peptide" evidence="15">
    <location>
        <begin position="1"/>
        <end position="17"/>
    </location>
</feature>
<keyword evidence="9 15" id="KW-0732">Signal</keyword>
<evidence type="ECO:0000256" key="5">
    <source>
        <dbReference type="ARBA" id="ARBA00014118"/>
    </source>
</evidence>
<evidence type="ECO:0000256" key="14">
    <source>
        <dbReference type="SAM" id="MobiDB-lite"/>
    </source>
</evidence>
<reference evidence="18 19" key="1">
    <citation type="submission" date="2024-09" db="EMBL/GenBank/DDBJ databases">
        <title>Itraconazole resistance in Madurella fahalii resulting from another homologue of gene encoding cytochrome P450 14-alpha sterol demethylase (CYP51).</title>
        <authorList>
            <person name="Yoshioka I."/>
            <person name="Fahal A.H."/>
            <person name="Kaneko S."/>
            <person name="Yaguchi T."/>
        </authorList>
    </citation>
    <scope>NUCLEOTIDE SEQUENCE [LARGE SCALE GENOMIC DNA]</scope>
    <source>
        <strain evidence="18 19">IFM 68171</strain>
    </source>
</reference>
<dbReference type="SUPFAM" id="SSF82171">
    <property type="entry name" value="DPP6 N-terminal domain-like"/>
    <property type="match status" value="1"/>
</dbReference>
<keyword evidence="19" id="KW-1185">Reference proteome</keyword>
<evidence type="ECO:0000256" key="4">
    <source>
        <dbReference type="ARBA" id="ARBA00012062"/>
    </source>
</evidence>
<accession>A0ABQ0GQK1</accession>
<dbReference type="Pfam" id="PF00326">
    <property type="entry name" value="Peptidase_S9"/>
    <property type="match status" value="1"/>
</dbReference>
<keyword evidence="7" id="KW-0964">Secreted</keyword>
<evidence type="ECO:0000313" key="19">
    <source>
        <dbReference type="Proteomes" id="UP001628179"/>
    </source>
</evidence>
<feature type="domain" description="Peptidase S9 prolyl oligopeptidase catalytic" evidence="16">
    <location>
        <begin position="577"/>
        <end position="775"/>
    </location>
</feature>
<evidence type="ECO:0000256" key="13">
    <source>
        <dbReference type="ARBA" id="ARBA00030567"/>
    </source>
</evidence>
<protein>
    <recommendedName>
        <fullName evidence="5">Probable dipeptidyl-aminopeptidase B</fullName>
        <ecNumber evidence="4">3.4.14.5</ecNumber>
    </recommendedName>
    <alternativeName>
        <fullName evidence="13">Dipeptidyl peptidase IV</fullName>
    </alternativeName>
</protein>
<comment type="subcellular location">
    <subcellularLocation>
        <location evidence="2">Secreted</location>
    </subcellularLocation>
</comment>
<dbReference type="InterPro" id="IPR002469">
    <property type="entry name" value="Peptidase_S9B_N"/>
</dbReference>
<evidence type="ECO:0000256" key="10">
    <source>
        <dbReference type="ARBA" id="ARBA00022801"/>
    </source>
</evidence>